<dbReference type="PANTHER" id="PTHR34389">
    <property type="entry name" value="L-RHAMNOSE MUTAROTASE"/>
    <property type="match status" value="1"/>
</dbReference>
<evidence type="ECO:0000313" key="2">
    <source>
        <dbReference type="EMBL" id="OWV00940.1"/>
    </source>
</evidence>
<comment type="caution">
    <text evidence="2">The sequence shown here is derived from an EMBL/GenBank/DDBJ whole genome shotgun (WGS) entry which is preliminary data.</text>
</comment>
<accession>A0A246RFE2</accession>
<name>A0A246RFE2_9ACTN</name>
<dbReference type="PANTHER" id="PTHR34389:SF2">
    <property type="entry name" value="L-RHAMNOSE MUTAROTASE"/>
    <property type="match status" value="1"/>
</dbReference>
<dbReference type="Pfam" id="PF05336">
    <property type="entry name" value="rhaM"/>
    <property type="match status" value="1"/>
</dbReference>
<dbReference type="GO" id="GO:0016857">
    <property type="term" value="F:racemase and epimerase activity, acting on carbohydrates and derivatives"/>
    <property type="evidence" value="ECO:0007669"/>
    <property type="project" value="InterPro"/>
</dbReference>
<feature type="region of interest" description="Disordered" evidence="1">
    <location>
        <begin position="1"/>
        <end position="20"/>
    </location>
</feature>
<reference evidence="2 3" key="1">
    <citation type="submission" date="2017-03" db="EMBL/GenBank/DDBJ databases">
        <title>Whole genome sequence of Micromonospora wenchangensis, isolated from mangrove soil.</title>
        <authorList>
            <person name="Yang H."/>
        </authorList>
    </citation>
    <scope>NUCLEOTIDE SEQUENCE [LARGE SCALE GENOMIC DNA]</scope>
    <source>
        <strain evidence="2 3">CCTCC AA 2012002</strain>
    </source>
</reference>
<organism evidence="2 3">
    <name type="scientific">Micromonospora wenchangensis</name>
    <dbReference type="NCBI Taxonomy" id="1185415"/>
    <lineage>
        <taxon>Bacteria</taxon>
        <taxon>Bacillati</taxon>
        <taxon>Actinomycetota</taxon>
        <taxon>Actinomycetes</taxon>
        <taxon>Micromonosporales</taxon>
        <taxon>Micromonosporaceae</taxon>
        <taxon>Micromonospora</taxon>
    </lineage>
</organism>
<gene>
    <name evidence="2" type="ORF">B5D80_27050</name>
</gene>
<dbReference type="InterPro" id="IPR008000">
    <property type="entry name" value="Rham/fucose_mutarotase"/>
</dbReference>
<evidence type="ECO:0000256" key="1">
    <source>
        <dbReference type="SAM" id="MobiDB-lite"/>
    </source>
</evidence>
<evidence type="ECO:0000313" key="3">
    <source>
        <dbReference type="Proteomes" id="UP000197174"/>
    </source>
</evidence>
<dbReference type="RefSeq" id="WP_088646763.1">
    <property type="nucleotide sequence ID" value="NZ_CBDRBW010000011.1"/>
</dbReference>
<sequence>MFSPTAVVPPWTGGHHPHRKGRDVQRYGWLIRLRPEHRETYLRLHAAVWPDVERTLRAANIRNYSIFLHGDLLFGYYEYVGEDHDADQRRIADDPRTRQWWTLTDPCQESVAEPGSGHWWAPMREVWHLSEEES</sequence>
<dbReference type="EMBL" id="MZMV01000064">
    <property type="protein sequence ID" value="OWV00940.1"/>
    <property type="molecule type" value="Genomic_DNA"/>
</dbReference>
<keyword evidence="3" id="KW-1185">Reference proteome</keyword>
<dbReference type="InterPro" id="IPR011008">
    <property type="entry name" value="Dimeric_a/b-barrel"/>
</dbReference>
<dbReference type="SUPFAM" id="SSF54909">
    <property type="entry name" value="Dimeric alpha+beta barrel"/>
    <property type="match status" value="1"/>
</dbReference>
<dbReference type="AlphaFoldDB" id="A0A246RFE2"/>
<dbReference type="Gene3D" id="3.30.70.100">
    <property type="match status" value="1"/>
</dbReference>
<protein>
    <submittedName>
        <fullName evidence="2">L-rhamnose 1-epimerase</fullName>
    </submittedName>
</protein>
<proteinExistence type="predicted"/>
<dbReference type="OrthoDB" id="9799608at2"/>
<dbReference type="Proteomes" id="UP000197174">
    <property type="component" value="Unassembled WGS sequence"/>
</dbReference>